<feature type="compositionally biased region" description="Acidic residues" evidence="15">
    <location>
        <begin position="1072"/>
        <end position="1084"/>
    </location>
</feature>
<dbReference type="Pfam" id="PF17981">
    <property type="entry name" value="ADD_ATRX"/>
    <property type="match status" value="1"/>
</dbReference>
<reference evidence="17" key="2">
    <citation type="submission" date="2025-05" db="UniProtKB">
        <authorList>
            <consortium name="EnsemblMetazoa"/>
        </authorList>
    </citation>
    <scope>IDENTIFICATION</scope>
    <source>
        <strain evidence="17">Foshan</strain>
    </source>
</reference>
<keyword evidence="12" id="KW-0539">Nucleus</keyword>
<feature type="region of interest" description="Disordered" evidence="15">
    <location>
        <begin position="665"/>
        <end position="1134"/>
    </location>
</feature>
<evidence type="ECO:0000256" key="2">
    <source>
        <dbReference type="ARBA" id="ARBA00007025"/>
    </source>
</evidence>
<dbReference type="Gene3D" id="3.30.40.10">
    <property type="entry name" value="Zinc/RING finger domain, C3HC4 (zinc finger)"/>
    <property type="match status" value="1"/>
</dbReference>
<comment type="similarity">
    <text evidence="2">Belongs to the SNF2/RAD54 helicase family.</text>
</comment>
<evidence type="ECO:0000256" key="8">
    <source>
        <dbReference type="ARBA" id="ARBA00022833"/>
    </source>
</evidence>
<dbReference type="PANTHER" id="PTHR46357">
    <property type="entry name" value="TRANSCRIPTIONAL REGULATOR ATRX"/>
    <property type="match status" value="1"/>
</dbReference>
<keyword evidence="14" id="KW-0175">Coiled coil</keyword>
<evidence type="ECO:0000256" key="12">
    <source>
        <dbReference type="ARBA" id="ARBA00023242"/>
    </source>
</evidence>
<evidence type="ECO:0000256" key="3">
    <source>
        <dbReference type="ARBA" id="ARBA00022723"/>
    </source>
</evidence>
<keyword evidence="7" id="KW-0378">Hydrolase</keyword>
<evidence type="ECO:0000256" key="14">
    <source>
        <dbReference type="SAM" id="Coils"/>
    </source>
</evidence>
<feature type="compositionally biased region" description="Basic and acidic residues" evidence="15">
    <location>
        <begin position="979"/>
        <end position="996"/>
    </location>
</feature>
<dbReference type="GeneID" id="109418706"/>
<dbReference type="InterPro" id="IPR013083">
    <property type="entry name" value="Znf_RING/FYVE/PHD"/>
</dbReference>
<evidence type="ECO:0000256" key="10">
    <source>
        <dbReference type="ARBA" id="ARBA00023125"/>
    </source>
</evidence>
<keyword evidence="18" id="KW-1185">Reference proteome</keyword>
<feature type="region of interest" description="Disordered" evidence="15">
    <location>
        <begin position="1151"/>
        <end position="1178"/>
    </location>
</feature>
<dbReference type="InterPro" id="IPR011011">
    <property type="entry name" value="Znf_FYVE_PHD"/>
</dbReference>
<evidence type="ECO:0000256" key="13">
    <source>
        <dbReference type="ARBA" id="ARBA00047995"/>
    </source>
</evidence>
<evidence type="ECO:0000313" key="17">
    <source>
        <dbReference type="EnsemblMetazoa" id="AALFPA23_004787.P5941"/>
    </source>
</evidence>
<feature type="compositionally biased region" description="Basic and acidic residues" evidence="15">
    <location>
        <begin position="925"/>
        <end position="942"/>
    </location>
</feature>
<reference evidence="18" key="1">
    <citation type="journal article" date="2015" name="Proc. Natl. Acad. Sci. U.S.A.">
        <title>Genome sequence of the Asian Tiger mosquito, Aedes albopictus, reveals insights into its biology, genetics, and evolution.</title>
        <authorList>
            <person name="Chen X.G."/>
            <person name="Jiang X."/>
            <person name="Gu J."/>
            <person name="Xu M."/>
            <person name="Wu Y."/>
            <person name="Deng Y."/>
            <person name="Zhang C."/>
            <person name="Bonizzoni M."/>
            <person name="Dermauw W."/>
            <person name="Vontas J."/>
            <person name="Armbruster P."/>
            <person name="Huang X."/>
            <person name="Yang Y."/>
            <person name="Zhang H."/>
            <person name="He W."/>
            <person name="Peng H."/>
            <person name="Liu Y."/>
            <person name="Wu K."/>
            <person name="Chen J."/>
            <person name="Lirakis M."/>
            <person name="Topalis P."/>
            <person name="Van Leeuwen T."/>
            <person name="Hall A.B."/>
            <person name="Jiang X."/>
            <person name="Thorpe C."/>
            <person name="Mueller R.L."/>
            <person name="Sun C."/>
            <person name="Waterhouse R.M."/>
            <person name="Yan G."/>
            <person name="Tu Z.J."/>
            <person name="Fang X."/>
            <person name="James A.A."/>
        </authorList>
    </citation>
    <scope>NUCLEOTIDE SEQUENCE [LARGE SCALE GENOMIC DNA]</scope>
    <source>
        <strain evidence="18">Foshan</strain>
    </source>
</reference>
<feature type="compositionally biased region" description="Polar residues" evidence="15">
    <location>
        <begin position="194"/>
        <end position="203"/>
    </location>
</feature>
<feature type="compositionally biased region" description="Basic and acidic residues" evidence="15">
    <location>
        <begin position="848"/>
        <end position="893"/>
    </location>
</feature>
<organism evidence="17 18">
    <name type="scientific">Aedes albopictus</name>
    <name type="common">Asian tiger mosquito</name>
    <name type="synonym">Stegomyia albopicta</name>
    <dbReference type="NCBI Taxonomy" id="7160"/>
    <lineage>
        <taxon>Eukaryota</taxon>
        <taxon>Metazoa</taxon>
        <taxon>Ecdysozoa</taxon>
        <taxon>Arthropoda</taxon>
        <taxon>Hexapoda</taxon>
        <taxon>Insecta</taxon>
        <taxon>Pterygota</taxon>
        <taxon>Neoptera</taxon>
        <taxon>Endopterygota</taxon>
        <taxon>Diptera</taxon>
        <taxon>Nematocera</taxon>
        <taxon>Culicoidea</taxon>
        <taxon>Culicidae</taxon>
        <taxon>Culicinae</taxon>
        <taxon>Aedini</taxon>
        <taxon>Aedes</taxon>
        <taxon>Stegomyia</taxon>
    </lineage>
</organism>
<feature type="compositionally biased region" description="Basic and acidic residues" evidence="15">
    <location>
        <begin position="752"/>
        <end position="784"/>
    </location>
</feature>
<keyword evidence="6" id="KW-0863">Zinc-finger</keyword>
<dbReference type="EnsemblMetazoa" id="AALFPA23_004787.R5941">
    <property type="protein sequence ID" value="AALFPA23_004787.P5941"/>
    <property type="gene ID" value="AALFPA23_004787"/>
</dbReference>
<evidence type="ECO:0000259" key="16">
    <source>
        <dbReference type="PROSITE" id="PS51533"/>
    </source>
</evidence>
<feature type="domain" description="PHD-type" evidence="16">
    <location>
        <begin position="32"/>
        <end position="170"/>
    </location>
</feature>
<keyword evidence="4" id="KW-0547">Nucleotide-binding</keyword>
<dbReference type="RefSeq" id="XP_062699781.1">
    <property type="nucleotide sequence ID" value="XM_062843797.1"/>
</dbReference>
<feature type="region of interest" description="Disordered" evidence="15">
    <location>
        <begin position="617"/>
        <end position="650"/>
    </location>
</feature>
<keyword evidence="11" id="KW-0234">DNA repair</keyword>
<evidence type="ECO:0000256" key="6">
    <source>
        <dbReference type="ARBA" id="ARBA00022771"/>
    </source>
</evidence>
<feature type="region of interest" description="Disordered" evidence="15">
    <location>
        <begin position="194"/>
        <end position="253"/>
    </location>
</feature>
<feature type="compositionally biased region" description="Acidic residues" evidence="15">
    <location>
        <begin position="946"/>
        <end position="966"/>
    </location>
</feature>
<comment type="catalytic activity">
    <reaction evidence="13">
        <text>ATP + H2O = ADP + phosphate + H(+)</text>
        <dbReference type="Rhea" id="RHEA:13065"/>
        <dbReference type="ChEBI" id="CHEBI:15377"/>
        <dbReference type="ChEBI" id="CHEBI:15378"/>
        <dbReference type="ChEBI" id="CHEBI:30616"/>
        <dbReference type="ChEBI" id="CHEBI:43474"/>
        <dbReference type="ChEBI" id="CHEBI:456216"/>
        <dbReference type="EC" id="3.6.4.12"/>
    </reaction>
</comment>
<dbReference type="CDD" id="cd11726">
    <property type="entry name" value="ADDz_ATRX"/>
    <property type="match status" value="1"/>
</dbReference>
<feature type="compositionally biased region" description="Basic and acidic residues" evidence="15">
    <location>
        <begin position="631"/>
        <end position="641"/>
    </location>
</feature>
<dbReference type="InterPro" id="IPR041430">
    <property type="entry name" value="ADD_ATRX"/>
</dbReference>
<evidence type="ECO:0000256" key="4">
    <source>
        <dbReference type="ARBA" id="ARBA00022741"/>
    </source>
</evidence>
<feature type="compositionally biased region" description="Polar residues" evidence="15">
    <location>
        <begin position="809"/>
        <end position="818"/>
    </location>
</feature>
<proteinExistence type="inferred from homology"/>
<evidence type="ECO:0000313" key="18">
    <source>
        <dbReference type="Proteomes" id="UP000069940"/>
    </source>
</evidence>
<accession>A0ABM1Y1E0</accession>
<feature type="compositionally biased region" description="Low complexity" evidence="15">
    <location>
        <begin position="1098"/>
        <end position="1117"/>
    </location>
</feature>
<evidence type="ECO:0000256" key="9">
    <source>
        <dbReference type="ARBA" id="ARBA00022840"/>
    </source>
</evidence>
<dbReference type="SUPFAM" id="SSF57903">
    <property type="entry name" value="FYVE/PHD zinc finger"/>
    <property type="match status" value="1"/>
</dbReference>
<evidence type="ECO:0000256" key="7">
    <source>
        <dbReference type="ARBA" id="ARBA00022801"/>
    </source>
</evidence>
<evidence type="ECO:0000256" key="15">
    <source>
        <dbReference type="SAM" id="MobiDB-lite"/>
    </source>
</evidence>
<keyword evidence="5" id="KW-0227">DNA damage</keyword>
<dbReference type="PROSITE" id="PS51533">
    <property type="entry name" value="ADD"/>
    <property type="match status" value="1"/>
</dbReference>
<comment type="subcellular location">
    <subcellularLocation>
        <location evidence="1">Nucleus</location>
    </subcellularLocation>
</comment>
<keyword evidence="8" id="KW-0862">Zinc</keyword>
<keyword evidence="9" id="KW-0067">ATP-binding</keyword>
<evidence type="ECO:0000256" key="5">
    <source>
        <dbReference type="ARBA" id="ARBA00022763"/>
    </source>
</evidence>
<feature type="compositionally biased region" description="Acidic residues" evidence="15">
    <location>
        <begin position="740"/>
        <end position="751"/>
    </location>
</feature>
<dbReference type="InterPro" id="IPR052131">
    <property type="entry name" value="ATRX_domain-containing"/>
</dbReference>
<dbReference type="Proteomes" id="UP000069940">
    <property type="component" value="Unassembled WGS sequence"/>
</dbReference>
<evidence type="ECO:0000256" key="1">
    <source>
        <dbReference type="ARBA" id="ARBA00004123"/>
    </source>
</evidence>
<dbReference type="InterPro" id="IPR025766">
    <property type="entry name" value="ADD"/>
</dbReference>
<feature type="compositionally biased region" description="Acidic residues" evidence="15">
    <location>
        <begin position="672"/>
        <end position="684"/>
    </location>
</feature>
<evidence type="ECO:0000256" key="11">
    <source>
        <dbReference type="ARBA" id="ARBA00023204"/>
    </source>
</evidence>
<keyword evidence="3" id="KW-0479">Metal-binding</keyword>
<feature type="coiled-coil region" evidence="14">
    <location>
        <begin position="421"/>
        <end position="459"/>
    </location>
</feature>
<keyword evidence="10" id="KW-0238">DNA-binding</keyword>
<feature type="region of interest" description="Disordered" evidence="15">
    <location>
        <begin position="591"/>
        <end position="610"/>
    </location>
</feature>
<protein>
    <recommendedName>
        <fullName evidence="16">PHD-type domain-containing protein</fullName>
    </recommendedName>
</protein>
<dbReference type="PANTHER" id="PTHR46357:SF1">
    <property type="entry name" value="TRANSCRIPTIONAL REGULATOR ATRX"/>
    <property type="match status" value="1"/>
</dbReference>
<sequence length="1285" mass="140176">MSDEYYDEDGFRLEFEDDTSDQEKQFFMRAFPNVNKISERKVHCTSCYMHLGTAPITEAIIRMHPVLRVSHCRNCHTFYNSGEFDKGEDGSELYCRWCGQGGEVYCCSKCPYVFCKKCIVQNLSRACVQDISRNDNWQCFSCAPKIMWHLRAQHWALVNYIEKQKKDMKDKNLSVQTINNLMKQDNTTCCSGKGQNKKNTTPIATKKATKRPADDFSPGAAKIPDNKRAQPRPLLPMQQSGSTPPSAKKVKTDNNEVVCTPDIMSMFMSPEEPPPLVAARTLPPVAKPTPPKPTPPPVMPTTVPGRQVVVRPAIPANQAPVTMRMPTMANSANTAPPPVYHTINGYRIDLHTAAQQGTYRLPNGKLIQVRKQAPTTPPAPTAVPATRNIAPKPANTYFNPVSVSPAAPVRMTNGGGTNMHINIALQQQQQLQEQRLQQQRQQQQQQQQQQQILQQQRQQQLLMQQAQAGQPQPTIVAGQINPALQLPTLALLQNMVNGPHEDSPLGKSRKNFEGKLLSGVEICQHIVNKINTLTNSNSFKNIRNVRDLKELYIHVSYLLTYAIGRFKTLQEKCVDDVKKMGFTKESDFVMMGEQISNRNPGEEKSDDEDDCEIIEQNRTVITLDSDDEDDGASKKKKDDQANKSTPCPKETEAAVAAILQEKDDANTSMEPIAEDSVEQVDSAENEASSKDDTTMDQSAEAEDISTAEENVAKEVITVDSAESIAEKTNNVDNNNKSDDDLVEIIDGDDNDEAQKEAAPETHGEASESAEKATENSEEASEAHQETAVASKDGEEENSDAVEIVDSNDGESVQETADNASAEKETVVVVAVSDEEKQETAVAEDEAPVQEKADDNVDGSADKGDAAVVCEENKPESVSKEDKQEAISEEDKQESTAAKATVEEQAEEPQGTEMDSTEVEQTEPVEISKEDENKENESPKEIVSEAVESDETAVMDEETDKNDEDEQAEHSEAMEVDAQQEDKVESISTEEEAKPCETGEIPASPKAIEEDPLADSTVEKSAEDEQAAEVPETGTASEPEPDITENNVESSTDDPLAEQPTADSPTPQAQEVDPSDNCEAEEPALDESATVETLAENIPPNEAEASSVEESPEATPAAIETPVEEILEAQPTGDDLLAQIEDSFLKLQEMIDSTEEATGELAADQPAEGDHEMAEEVSAVASPEGFPAEQMEVDENEALSAAVITPDESQGAMSDEAGCSVAEQPILAECNGVLEENGTSDSNGIGAEFDEMADALGDEMLEMGKMAAAVGDVENINSPEMISGDF</sequence>
<name>A0ABM1Y1E0_AEDAL</name>